<comment type="similarity">
    <text evidence="6">In the N-terminal section; belongs to the PRA-CH family.</text>
</comment>
<gene>
    <name evidence="14" type="ORF">A9C11_17795</name>
</gene>
<evidence type="ECO:0000256" key="4">
    <source>
        <dbReference type="ARBA" id="ARBA00005204"/>
    </source>
</evidence>
<dbReference type="Gene3D" id="3.10.20.810">
    <property type="entry name" value="Phosphoribosyl-AMP cyclohydrolase"/>
    <property type="match status" value="1"/>
</dbReference>
<dbReference type="Proteomes" id="UP000077748">
    <property type="component" value="Chromosome"/>
</dbReference>
<comment type="catalytic activity">
    <reaction evidence="2">
        <text>1-(5-phospho-beta-D-ribosyl)-ATP + H2O = 1-(5-phospho-beta-D-ribosyl)-5'-AMP + diphosphate + H(+)</text>
        <dbReference type="Rhea" id="RHEA:22828"/>
        <dbReference type="ChEBI" id="CHEBI:15377"/>
        <dbReference type="ChEBI" id="CHEBI:15378"/>
        <dbReference type="ChEBI" id="CHEBI:33019"/>
        <dbReference type="ChEBI" id="CHEBI:59457"/>
        <dbReference type="ChEBI" id="CHEBI:73183"/>
        <dbReference type="EC" id="3.6.1.31"/>
    </reaction>
</comment>
<evidence type="ECO:0000256" key="5">
    <source>
        <dbReference type="ARBA" id="ARBA00007731"/>
    </source>
</evidence>
<keyword evidence="10" id="KW-0028">Amino-acid biosynthesis</keyword>
<evidence type="ECO:0000313" key="15">
    <source>
        <dbReference type="Proteomes" id="UP000077748"/>
    </source>
</evidence>
<evidence type="ECO:0000256" key="8">
    <source>
        <dbReference type="ARBA" id="ARBA00012721"/>
    </source>
</evidence>
<dbReference type="FunFam" id="3.10.20.810:FF:000001">
    <property type="entry name" value="Histidine biosynthesis bifunctional protein HisIE"/>
    <property type="match status" value="1"/>
</dbReference>
<dbReference type="EC" id="3.6.1.31" evidence="7"/>
<evidence type="ECO:0000256" key="12">
    <source>
        <dbReference type="ARBA" id="ARBA00023102"/>
    </source>
</evidence>
<dbReference type="UniPathway" id="UPA00031">
    <property type="reaction ID" value="UER00008"/>
</dbReference>
<dbReference type="PANTHER" id="PTHR42945:SF1">
    <property type="entry name" value="HISTIDINE BIOSYNTHESIS BIFUNCTIONAL PROTEIN HIS7"/>
    <property type="match status" value="1"/>
</dbReference>
<evidence type="ECO:0000313" key="14">
    <source>
        <dbReference type="EMBL" id="ANI15715.1"/>
    </source>
</evidence>
<dbReference type="SUPFAM" id="SSF141734">
    <property type="entry name" value="HisI-like"/>
    <property type="match status" value="1"/>
</dbReference>
<proteinExistence type="inferred from homology"/>
<dbReference type="PANTHER" id="PTHR42945">
    <property type="entry name" value="HISTIDINE BIOSYNTHESIS BIFUNCTIONAL PROTEIN"/>
    <property type="match status" value="1"/>
</dbReference>
<keyword evidence="11 14" id="KW-0378">Hydrolase</keyword>
<evidence type="ECO:0000259" key="13">
    <source>
        <dbReference type="Pfam" id="PF01502"/>
    </source>
</evidence>
<keyword evidence="12" id="KW-0368">Histidine biosynthesis</keyword>
<dbReference type="GO" id="GO:0004636">
    <property type="term" value="F:phosphoribosyl-ATP diphosphatase activity"/>
    <property type="evidence" value="ECO:0007669"/>
    <property type="project" value="UniProtKB-EC"/>
</dbReference>
<evidence type="ECO:0000256" key="9">
    <source>
        <dbReference type="ARBA" id="ARBA00017720"/>
    </source>
</evidence>
<dbReference type="NCBIfam" id="NF000768">
    <property type="entry name" value="PRK00051.1"/>
    <property type="match status" value="1"/>
</dbReference>
<dbReference type="RefSeq" id="WP_064583428.1">
    <property type="nucleotide sequence ID" value="NZ_CP015878.1"/>
</dbReference>
<organism evidence="14 15">
    <name type="scientific">Pseudomonas citronellolis</name>
    <dbReference type="NCBI Taxonomy" id="53408"/>
    <lineage>
        <taxon>Bacteria</taxon>
        <taxon>Pseudomonadati</taxon>
        <taxon>Pseudomonadota</taxon>
        <taxon>Gammaproteobacteria</taxon>
        <taxon>Pseudomonadales</taxon>
        <taxon>Pseudomonadaceae</taxon>
        <taxon>Pseudomonas</taxon>
    </lineage>
</organism>
<accession>A0A1A9KDW5</accession>
<evidence type="ECO:0000256" key="10">
    <source>
        <dbReference type="ARBA" id="ARBA00022605"/>
    </source>
</evidence>
<dbReference type="EMBL" id="CP015878">
    <property type="protein sequence ID" value="ANI15715.1"/>
    <property type="molecule type" value="Genomic_DNA"/>
</dbReference>
<evidence type="ECO:0000256" key="7">
    <source>
        <dbReference type="ARBA" id="ARBA00012414"/>
    </source>
</evidence>
<dbReference type="InterPro" id="IPR038019">
    <property type="entry name" value="PRib_AMP_CycHydrolase_sf"/>
</dbReference>
<evidence type="ECO:0000256" key="11">
    <source>
        <dbReference type="ARBA" id="ARBA00022801"/>
    </source>
</evidence>
<dbReference type="AlphaFoldDB" id="A0A1A9KDW5"/>
<comment type="pathway">
    <text evidence="4">Amino-acid biosynthesis; L-histidine biosynthesis; L-histidine from 5-phospho-alpha-D-ribose 1-diphosphate: step 2/9.</text>
</comment>
<reference evidence="14 15" key="1">
    <citation type="submission" date="2016-05" db="EMBL/GenBank/DDBJ databases">
        <title>Genome Sequence of Pseudomonas citronellolis Strain SJTE-3, an Estrogens and Persistent Organic Pollutants degradation strain.</title>
        <authorList>
            <person name="Liang R."/>
        </authorList>
    </citation>
    <scope>NUCLEOTIDE SEQUENCE [LARGE SCALE GENOMIC DNA]</scope>
    <source>
        <strain evidence="14 15">SJTE-3</strain>
    </source>
</reference>
<dbReference type="EC" id="3.5.4.19" evidence="8"/>
<evidence type="ECO:0000256" key="6">
    <source>
        <dbReference type="ARBA" id="ARBA00008299"/>
    </source>
</evidence>
<dbReference type="InterPro" id="IPR002496">
    <property type="entry name" value="PRib_AMP_CycHydrolase_dom"/>
</dbReference>
<protein>
    <recommendedName>
        <fullName evidence="9">Histidine biosynthesis bifunctional protein HisIE</fullName>
        <ecNumber evidence="8">3.5.4.19</ecNumber>
        <ecNumber evidence="7">3.6.1.31</ecNumber>
    </recommendedName>
</protein>
<evidence type="ECO:0000256" key="2">
    <source>
        <dbReference type="ARBA" id="ARBA00001460"/>
    </source>
</evidence>
<comment type="pathway">
    <text evidence="3">Amino-acid biosynthesis; L-histidine biosynthesis; L-histidine from 5-phospho-alpha-D-ribose 1-diphosphate: step 3/9.</text>
</comment>
<feature type="domain" description="Phosphoribosyl-AMP cyclohydrolase" evidence="13">
    <location>
        <begin position="52"/>
        <end position="127"/>
    </location>
</feature>
<dbReference type="Pfam" id="PF01502">
    <property type="entry name" value="PRA-CH"/>
    <property type="match status" value="1"/>
</dbReference>
<dbReference type="GO" id="GO:0000105">
    <property type="term" value="P:L-histidine biosynthetic process"/>
    <property type="evidence" value="ECO:0007669"/>
    <property type="project" value="UniProtKB-UniPathway"/>
</dbReference>
<comment type="catalytic activity">
    <reaction evidence="1">
        <text>1-(5-phospho-beta-D-ribosyl)-5'-AMP + H2O = 1-(5-phospho-beta-D-ribosyl)-5-[(5-phospho-beta-D-ribosylamino)methylideneamino]imidazole-4-carboxamide</text>
        <dbReference type="Rhea" id="RHEA:20049"/>
        <dbReference type="ChEBI" id="CHEBI:15377"/>
        <dbReference type="ChEBI" id="CHEBI:58435"/>
        <dbReference type="ChEBI" id="CHEBI:59457"/>
        <dbReference type="EC" id="3.5.4.19"/>
    </reaction>
</comment>
<dbReference type="GO" id="GO:0004635">
    <property type="term" value="F:phosphoribosyl-AMP cyclohydrolase activity"/>
    <property type="evidence" value="ECO:0007669"/>
    <property type="project" value="UniProtKB-EC"/>
</dbReference>
<evidence type="ECO:0000256" key="3">
    <source>
        <dbReference type="ARBA" id="ARBA00005169"/>
    </source>
</evidence>
<name>A0A1A9KDW5_9PSED</name>
<sequence>MNNTNRPADTCLFFPRKSIEQVEEGTQLAPKFDEHALIACITTDASSGEVLMLGYMNEDALERTIRTGEAHYWSRSRQCLWHKGATSGLVQNVVEMRIDDDQDTIWLSVQVAGSGASCHVGYRSCFYRRVPVGAERASTQELLFTETEKTFRPEAIYGDAPNPTIL</sequence>
<evidence type="ECO:0000256" key="1">
    <source>
        <dbReference type="ARBA" id="ARBA00000024"/>
    </source>
</evidence>
<comment type="similarity">
    <text evidence="5">In the C-terminal section; belongs to the PRA-PH family.</text>
</comment>